<dbReference type="Gene3D" id="1.10.760.10">
    <property type="entry name" value="Cytochrome c-like domain"/>
    <property type="match status" value="1"/>
</dbReference>
<dbReference type="AlphaFoldDB" id="A0A1R3UZK1"/>
<dbReference type="GO" id="GO:0020037">
    <property type="term" value="F:heme binding"/>
    <property type="evidence" value="ECO:0007669"/>
    <property type="project" value="InterPro"/>
</dbReference>
<dbReference type="GO" id="GO:0046872">
    <property type="term" value="F:metal ion binding"/>
    <property type="evidence" value="ECO:0007669"/>
    <property type="project" value="UniProtKB-KW"/>
</dbReference>
<gene>
    <name evidence="5" type="ORF">BQ8794_10435</name>
</gene>
<organism evidence="5 6">
    <name type="scientific">Mesorhizobium prunaredense</name>
    <dbReference type="NCBI Taxonomy" id="1631249"/>
    <lineage>
        <taxon>Bacteria</taxon>
        <taxon>Pseudomonadati</taxon>
        <taxon>Pseudomonadota</taxon>
        <taxon>Alphaproteobacteria</taxon>
        <taxon>Hyphomicrobiales</taxon>
        <taxon>Phyllobacteriaceae</taxon>
        <taxon>Mesorhizobium</taxon>
    </lineage>
</organism>
<evidence type="ECO:0000256" key="1">
    <source>
        <dbReference type="ARBA" id="ARBA00022617"/>
    </source>
</evidence>
<keyword evidence="6" id="KW-1185">Reference proteome</keyword>
<accession>A0A1R3UZK1</accession>
<dbReference type="STRING" id="1631249.BQ8794_10435"/>
<keyword evidence="2" id="KW-0479">Metal-binding</keyword>
<proteinExistence type="predicted"/>
<name>A0A1R3UZK1_9HYPH</name>
<dbReference type="EMBL" id="FTPD01000001">
    <property type="protein sequence ID" value="SIT53065.1"/>
    <property type="molecule type" value="Genomic_DNA"/>
</dbReference>
<reference evidence="6" key="1">
    <citation type="submission" date="2017-01" db="EMBL/GenBank/DDBJ databases">
        <authorList>
            <person name="Brunel B."/>
        </authorList>
    </citation>
    <scope>NUCLEOTIDE SEQUENCE [LARGE SCALE GENOMIC DNA]</scope>
</reference>
<feature type="domain" description="Cytochrome c" evidence="4">
    <location>
        <begin position="55"/>
        <end position="126"/>
    </location>
</feature>
<keyword evidence="1" id="KW-0349">Heme</keyword>
<sequence length="144" mass="15512">MSLQLGRQTMSAWFVLSSVVVLTVGAGLAASSQAELAPGKFYDVVGNKVDARTYNGFRRYHGSCNHCHGPDGMGSTFASALVDRLPGIEVFRRNVRDGVRSGASVMKGFADDPNVAPYIDDIYAYLQARADGALGRGRPERLEN</sequence>
<dbReference type="Pfam" id="PF13442">
    <property type="entry name" value="Cytochrome_CBB3"/>
    <property type="match status" value="1"/>
</dbReference>
<evidence type="ECO:0000256" key="2">
    <source>
        <dbReference type="ARBA" id="ARBA00022723"/>
    </source>
</evidence>
<dbReference type="Proteomes" id="UP000188388">
    <property type="component" value="Unassembled WGS sequence"/>
</dbReference>
<evidence type="ECO:0000259" key="4">
    <source>
        <dbReference type="Pfam" id="PF13442"/>
    </source>
</evidence>
<evidence type="ECO:0000313" key="5">
    <source>
        <dbReference type="EMBL" id="SIT53065.1"/>
    </source>
</evidence>
<evidence type="ECO:0000313" key="6">
    <source>
        <dbReference type="Proteomes" id="UP000188388"/>
    </source>
</evidence>
<evidence type="ECO:0000256" key="3">
    <source>
        <dbReference type="ARBA" id="ARBA00023004"/>
    </source>
</evidence>
<dbReference type="InterPro" id="IPR009056">
    <property type="entry name" value="Cyt_c-like_dom"/>
</dbReference>
<protein>
    <recommendedName>
        <fullName evidence="4">Cytochrome c domain-containing protein</fullName>
    </recommendedName>
</protein>
<dbReference type="SUPFAM" id="SSF46626">
    <property type="entry name" value="Cytochrome c"/>
    <property type="match status" value="1"/>
</dbReference>
<keyword evidence="3" id="KW-0408">Iron</keyword>
<dbReference type="InterPro" id="IPR036909">
    <property type="entry name" value="Cyt_c-like_dom_sf"/>
</dbReference>
<dbReference type="GO" id="GO:0009055">
    <property type="term" value="F:electron transfer activity"/>
    <property type="evidence" value="ECO:0007669"/>
    <property type="project" value="InterPro"/>
</dbReference>